<keyword evidence="9" id="KW-0051">Antiviral defense</keyword>
<keyword evidence="7" id="KW-0347">Helicase</keyword>
<name>A0A6L5YPM2_9FIRM</name>
<dbReference type="AlphaFoldDB" id="A0A6L5YPM2"/>
<dbReference type="InterPro" id="IPR038257">
    <property type="entry name" value="CRISPR-assoc_Cas3_HD_sf"/>
</dbReference>
<dbReference type="PROSITE" id="PS51194">
    <property type="entry name" value="HELICASE_CTER"/>
    <property type="match status" value="1"/>
</dbReference>
<keyword evidence="14" id="KW-1185">Reference proteome</keyword>
<dbReference type="InterPro" id="IPR006483">
    <property type="entry name" value="CRISPR-assoc_Cas3_HD"/>
</dbReference>
<sequence>MGKYIAHKDGEREQTVKEHLTGTAQLAEKFAAKFGKEDWGYCCGMLHDIGKYSNAFQKKIKENTNNMVDHATAGAQLCMKLGGYYQFLSYCIAGHHAGLPDYGNTAISSSLCGRRKKKIADYEAYKEEIEVPELQSMPIKIEQGKNLDFSLSTFMRMLYSCLVDADFLDTEFFMKNGQVERMAGQSMDILLEKLEHYISGWLLNQEIDSVNGRRTEILRHCLNEGKSAKGIFRLTVPTGGGKTVASLAFALKHAVENKMDRVIYVIPYTSIIEQNAQVFREILGSDNVLENHCNVEYEGTEEFKPMQLACENWDKPIIVTTNVQFFESLFANKSSKCRKIHNIANSVIIFDEAQMLPMDYLKPCISMIQELVENYGTSAVLCTATQPALDNFIPHAEEIVELCPRMDEQFRFFERVTYQNIGSISKEILVGRLTEEQSVLCIVNTKKSAQELYHLLQGEGVYHLSTSMYPKHRKQVLESVRERLSKRKKCVLISTSLVEAGVDLDFACVYRQIAGIDSMIQAAGRCNREGKRNAKESKVYIFDFEEQKAVQSQLLQIDVAKAILHDYKSIANTESITDYFARLYKFRGESLDKKNIMDEFRNKEYNFAKVGEEFKLIEEDTKTIFIGRELEADEILQEFKIKGASKERMRKAGQYCIQVYSNFFKKLNGAGMVQPVSEDMQDFYELVALDQYSESCGIDFSIDDGMALYM</sequence>
<dbReference type="Pfam" id="PF01966">
    <property type="entry name" value="HD"/>
    <property type="match status" value="1"/>
</dbReference>
<dbReference type="InterPro" id="IPR001650">
    <property type="entry name" value="Helicase_C-like"/>
</dbReference>
<evidence type="ECO:0000256" key="2">
    <source>
        <dbReference type="ARBA" id="ARBA00009046"/>
    </source>
</evidence>
<reference evidence="13 14" key="1">
    <citation type="submission" date="2019-08" db="EMBL/GenBank/DDBJ databases">
        <title>In-depth cultivation of the pig gut microbiome towards novel bacterial diversity and tailored functional studies.</title>
        <authorList>
            <person name="Wylensek D."/>
            <person name="Hitch T.C.A."/>
            <person name="Clavel T."/>
        </authorList>
    </citation>
    <scope>NUCLEOTIDE SEQUENCE [LARGE SCALE GENOMIC DNA]</scope>
    <source>
        <strain evidence="13 14">MUC/MUC-530-WT-4D</strain>
    </source>
</reference>
<dbReference type="GO" id="GO:0005524">
    <property type="term" value="F:ATP binding"/>
    <property type="evidence" value="ECO:0007669"/>
    <property type="project" value="UniProtKB-KW"/>
</dbReference>
<dbReference type="GO" id="GO:0016787">
    <property type="term" value="F:hydrolase activity"/>
    <property type="evidence" value="ECO:0007669"/>
    <property type="project" value="UniProtKB-KW"/>
</dbReference>
<dbReference type="InterPro" id="IPR027417">
    <property type="entry name" value="P-loop_NTPase"/>
</dbReference>
<dbReference type="CDD" id="cd17930">
    <property type="entry name" value="DEXHc_cas3"/>
    <property type="match status" value="1"/>
</dbReference>
<dbReference type="SUPFAM" id="SSF109604">
    <property type="entry name" value="HD-domain/PDEase-like"/>
    <property type="match status" value="1"/>
</dbReference>
<comment type="similarity">
    <text evidence="1">In the N-terminal section; belongs to the CRISPR-associated nuclease Cas3-HD family.</text>
</comment>
<dbReference type="SMART" id="SM00490">
    <property type="entry name" value="HELICc"/>
    <property type="match status" value="1"/>
</dbReference>
<protein>
    <submittedName>
        <fullName evidence="13">CRISPR-associated helicase Cas3</fullName>
    </submittedName>
</protein>
<comment type="similarity">
    <text evidence="2">In the central section; belongs to the CRISPR-associated helicase Cas3 family.</text>
</comment>
<proteinExistence type="inferred from homology"/>
<comment type="caution">
    <text evidence="13">The sequence shown here is derived from an EMBL/GenBank/DDBJ whole genome shotgun (WGS) entry which is preliminary data.</text>
</comment>
<feature type="domain" description="HD Cas3-type" evidence="12">
    <location>
        <begin position="9"/>
        <end position="168"/>
    </location>
</feature>
<dbReference type="InterPro" id="IPR006674">
    <property type="entry name" value="HD_domain"/>
</dbReference>
<evidence type="ECO:0000256" key="7">
    <source>
        <dbReference type="ARBA" id="ARBA00022806"/>
    </source>
</evidence>
<evidence type="ECO:0000256" key="8">
    <source>
        <dbReference type="ARBA" id="ARBA00022840"/>
    </source>
</evidence>
<keyword evidence="6" id="KW-0378">Hydrolase</keyword>
<dbReference type="SMART" id="SM00487">
    <property type="entry name" value="DEXDc"/>
    <property type="match status" value="1"/>
</dbReference>
<dbReference type="NCBIfam" id="TIGR01596">
    <property type="entry name" value="cas3_HD"/>
    <property type="match status" value="1"/>
</dbReference>
<dbReference type="GO" id="GO:0004518">
    <property type="term" value="F:nuclease activity"/>
    <property type="evidence" value="ECO:0007669"/>
    <property type="project" value="UniProtKB-KW"/>
</dbReference>
<evidence type="ECO:0000313" key="14">
    <source>
        <dbReference type="Proteomes" id="UP000474024"/>
    </source>
</evidence>
<feature type="domain" description="Helicase ATP-binding" evidence="10">
    <location>
        <begin position="223"/>
        <end position="387"/>
    </location>
</feature>
<dbReference type="CDD" id="cd09641">
    <property type="entry name" value="Cas3''_I"/>
    <property type="match status" value="1"/>
</dbReference>
<dbReference type="EMBL" id="VUNI01000004">
    <property type="protein sequence ID" value="MST74137.1"/>
    <property type="molecule type" value="Genomic_DNA"/>
</dbReference>
<dbReference type="NCBIfam" id="TIGR01587">
    <property type="entry name" value="cas3_core"/>
    <property type="match status" value="1"/>
</dbReference>
<accession>A0A6L5YPM2</accession>
<dbReference type="InterPro" id="IPR011545">
    <property type="entry name" value="DEAD/DEAH_box_helicase_dom"/>
</dbReference>
<dbReference type="GO" id="GO:0004386">
    <property type="term" value="F:helicase activity"/>
    <property type="evidence" value="ECO:0007669"/>
    <property type="project" value="UniProtKB-KW"/>
</dbReference>
<dbReference type="PANTHER" id="PTHR24031">
    <property type="entry name" value="RNA HELICASE"/>
    <property type="match status" value="1"/>
</dbReference>
<evidence type="ECO:0000259" key="10">
    <source>
        <dbReference type="PROSITE" id="PS51192"/>
    </source>
</evidence>
<dbReference type="InterPro" id="IPR014001">
    <property type="entry name" value="Helicase_ATP-bd"/>
</dbReference>
<dbReference type="Proteomes" id="UP000474024">
    <property type="component" value="Unassembled WGS sequence"/>
</dbReference>
<keyword evidence="3" id="KW-0540">Nuclease</keyword>
<dbReference type="Pfam" id="PF00270">
    <property type="entry name" value="DEAD"/>
    <property type="match status" value="1"/>
</dbReference>
<dbReference type="InterPro" id="IPR006474">
    <property type="entry name" value="Helicase_Cas3_CRISPR-ass_core"/>
</dbReference>
<evidence type="ECO:0000256" key="1">
    <source>
        <dbReference type="ARBA" id="ARBA00006847"/>
    </source>
</evidence>
<evidence type="ECO:0000256" key="6">
    <source>
        <dbReference type="ARBA" id="ARBA00022801"/>
    </source>
</evidence>
<dbReference type="InterPro" id="IPR006675">
    <property type="entry name" value="HDIG_dom"/>
</dbReference>
<keyword evidence="5" id="KW-0547">Nucleotide-binding</keyword>
<dbReference type="Gene3D" id="1.10.3210.30">
    <property type="match status" value="1"/>
</dbReference>
<dbReference type="GO" id="GO:0003676">
    <property type="term" value="F:nucleic acid binding"/>
    <property type="evidence" value="ECO:0007669"/>
    <property type="project" value="InterPro"/>
</dbReference>
<keyword evidence="4" id="KW-0479">Metal-binding</keyword>
<dbReference type="InterPro" id="IPR054712">
    <property type="entry name" value="Cas3-like_dom"/>
</dbReference>
<evidence type="ECO:0000313" key="13">
    <source>
        <dbReference type="EMBL" id="MST74137.1"/>
    </source>
</evidence>
<evidence type="ECO:0000256" key="3">
    <source>
        <dbReference type="ARBA" id="ARBA00022722"/>
    </source>
</evidence>
<dbReference type="Gene3D" id="3.40.50.300">
    <property type="entry name" value="P-loop containing nucleotide triphosphate hydrolases"/>
    <property type="match status" value="2"/>
</dbReference>
<evidence type="ECO:0000256" key="4">
    <source>
        <dbReference type="ARBA" id="ARBA00022723"/>
    </source>
</evidence>
<evidence type="ECO:0000256" key="9">
    <source>
        <dbReference type="ARBA" id="ARBA00023118"/>
    </source>
</evidence>
<dbReference type="Pfam" id="PF22590">
    <property type="entry name" value="Cas3-like_C_2"/>
    <property type="match status" value="1"/>
</dbReference>
<dbReference type="GO" id="GO:0051607">
    <property type="term" value="P:defense response to virus"/>
    <property type="evidence" value="ECO:0007669"/>
    <property type="project" value="UniProtKB-KW"/>
</dbReference>
<gene>
    <name evidence="13" type="primary">cas3</name>
    <name evidence="13" type="ORF">FYJ75_03675</name>
</gene>
<dbReference type="GO" id="GO:0046872">
    <property type="term" value="F:metal ion binding"/>
    <property type="evidence" value="ECO:0007669"/>
    <property type="project" value="UniProtKB-KW"/>
</dbReference>
<evidence type="ECO:0000256" key="5">
    <source>
        <dbReference type="ARBA" id="ARBA00022741"/>
    </source>
</evidence>
<organism evidence="13 14">
    <name type="scientific">Roseburia porci</name>
    <dbReference type="NCBI Taxonomy" id="2605790"/>
    <lineage>
        <taxon>Bacteria</taxon>
        <taxon>Bacillati</taxon>
        <taxon>Bacillota</taxon>
        <taxon>Clostridia</taxon>
        <taxon>Lachnospirales</taxon>
        <taxon>Lachnospiraceae</taxon>
        <taxon>Roseburia</taxon>
    </lineage>
</organism>
<feature type="domain" description="Helicase C-terminal" evidence="11">
    <location>
        <begin position="425"/>
        <end position="571"/>
    </location>
</feature>
<evidence type="ECO:0000259" key="11">
    <source>
        <dbReference type="PROSITE" id="PS51194"/>
    </source>
</evidence>
<dbReference type="PROSITE" id="PS51643">
    <property type="entry name" value="HD_CAS3"/>
    <property type="match status" value="1"/>
</dbReference>
<dbReference type="SUPFAM" id="SSF52540">
    <property type="entry name" value="P-loop containing nucleoside triphosphate hydrolases"/>
    <property type="match status" value="1"/>
</dbReference>
<evidence type="ECO:0000259" key="12">
    <source>
        <dbReference type="PROSITE" id="PS51643"/>
    </source>
</evidence>
<dbReference type="NCBIfam" id="TIGR00277">
    <property type="entry name" value="HDIG"/>
    <property type="match status" value="1"/>
</dbReference>
<dbReference type="PROSITE" id="PS51192">
    <property type="entry name" value="HELICASE_ATP_BIND_1"/>
    <property type="match status" value="1"/>
</dbReference>
<keyword evidence="8" id="KW-0067">ATP-binding</keyword>